<dbReference type="PANTHER" id="PTHR14221">
    <property type="entry name" value="WD REPEAT DOMAIN 44"/>
    <property type="match status" value="1"/>
</dbReference>
<dbReference type="Pfam" id="PF00400">
    <property type="entry name" value="WD40"/>
    <property type="match status" value="3"/>
</dbReference>
<dbReference type="SMART" id="SM00320">
    <property type="entry name" value="WD40"/>
    <property type="match status" value="6"/>
</dbReference>
<reference evidence="7 8" key="1">
    <citation type="submission" date="2013-11" db="EMBL/GenBank/DDBJ databases">
        <title>Opisthorchis viverrini - life in the bile duct.</title>
        <authorList>
            <person name="Young N.D."/>
            <person name="Nagarajan N."/>
            <person name="Lin S.J."/>
            <person name="Korhonen P.K."/>
            <person name="Jex A.R."/>
            <person name="Hall R.S."/>
            <person name="Safavi-Hemami H."/>
            <person name="Kaewkong W."/>
            <person name="Bertrand D."/>
            <person name="Gao S."/>
            <person name="Seet Q."/>
            <person name="Wongkham S."/>
            <person name="Teh B.T."/>
            <person name="Wongkham C."/>
            <person name="Intapan P.M."/>
            <person name="Maleewong W."/>
            <person name="Yang X."/>
            <person name="Hu M."/>
            <person name="Wang Z."/>
            <person name="Hofmann A."/>
            <person name="Sternberg P.W."/>
            <person name="Tan P."/>
            <person name="Wang J."/>
            <person name="Gasser R.B."/>
        </authorList>
    </citation>
    <scope>NUCLEOTIDE SEQUENCE [LARGE SCALE GENOMIC DNA]</scope>
</reference>
<keyword evidence="8" id="KW-1185">Reference proteome</keyword>
<accession>A0A074ZN32</accession>
<protein>
    <recommendedName>
        <fullName evidence="1">WD repeat-containing protein 44</fullName>
    </recommendedName>
</protein>
<feature type="compositionally biased region" description="Polar residues" evidence="5">
    <location>
        <begin position="872"/>
        <end position="907"/>
    </location>
</feature>
<dbReference type="EMBL" id="KL596798">
    <property type="protein sequence ID" value="KER24740.1"/>
    <property type="molecule type" value="Genomic_DNA"/>
</dbReference>
<dbReference type="OrthoDB" id="20550at2759"/>
<dbReference type="PROSITE" id="PS50082">
    <property type="entry name" value="WD_REPEATS_2"/>
    <property type="match status" value="2"/>
</dbReference>
<evidence type="ECO:0000256" key="4">
    <source>
        <dbReference type="PROSITE-ProRule" id="PRU00221"/>
    </source>
</evidence>
<feature type="region of interest" description="Disordered" evidence="5">
    <location>
        <begin position="400"/>
        <end position="428"/>
    </location>
</feature>
<keyword evidence="3" id="KW-0677">Repeat</keyword>
<feature type="region of interest" description="Disordered" evidence="5">
    <location>
        <begin position="536"/>
        <end position="590"/>
    </location>
</feature>
<evidence type="ECO:0000256" key="3">
    <source>
        <dbReference type="ARBA" id="ARBA00022737"/>
    </source>
</evidence>
<evidence type="ECO:0000256" key="1">
    <source>
        <dbReference type="ARBA" id="ARBA00021207"/>
    </source>
</evidence>
<dbReference type="CTD" id="20328507"/>
<dbReference type="SUPFAM" id="SSF56672">
    <property type="entry name" value="DNA/RNA polymerases"/>
    <property type="match status" value="1"/>
</dbReference>
<dbReference type="InterPro" id="IPR040324">
    <property type="entry name" value="WDR44/Dgr2"/>
</dbReference>
<evidence type="ECO:0000259" key="6">
    <source>
        <dbReference type="PROSITE" id="PS50878"/>
    </source>
</evidence>
<evidence type="ECO:0000313" key="8">
    <source>
        <dbReference type="Proteomes" id="UP000054324"/>
    </source>
</evidence>
<dbReference type="Pfam" id="PF00078">
    <property type="entry name" value="RVT_1"/>
    <property type="match status" value="2"/>
</dbReference>
<dbReference type="PROSITE" id="PS50294">
    <property type="entry name" value="WD_REPEATS_REGION"/>
    <property type="match status" value="2"/>
</dbReference>
<evidence type="ECO:0000313" key="7">
    <source>
        <dbReference type="EMBL" id="KER24740.1"/>
    </source>
</evidence>
<dbReference type="STRING" id="6198.A0A074ZN32"/>
<evidence type="ECO:0000256" key="2">
    <source>
        <dbReference type="ARBA" id="ARBA00022574"/>
    </source>
</evidence>
<dbReference type="GeneID" id="20328507"/>
<evidence type="ECO:0000256" key="5">
    <source>
        <dbReference type="SAM" id="MobiDB-lite"/>
    </source>
</evidence>
<keyword evidence="2 4" id="KW-0853">WD repeat</keyword>
<organism evidence="7 8">
    <name type="scientific">Opisthorchis viverrini</name>
    <name type="common">Southeast Asian liver fluke</name>
    <dbReference type="NCBI Taxonomy" id="6198"/>
    <lineage>
        <taxon>Eukaryota</taxon>
        <taxon>Metazoa</taxon>
        <taxon>Spiralia</taxon>
        <taxon>Lophotrochozoa</taxon>
        <taxon>Platyhelminthes</taxon>
        <taxon>Trematoda</taxon>
        <taxon>Digenea</taxon>
        <taxon>Opisthorchiida</taxon>
        <taxon>Opisthorchiata</taxon>
        <taxon>Opisthorchiidae</taxon>
        <taxon>Opisthorchis</taxon>
    </lineage>
</organism>
<dbReference type="InterPro" id="IPR036322">
    <property type="entry name" value="WD40_repeat_dom_sf"/>
</dbReference>
<dbReference type="RefSeq" id="XP_009171508.1">
    <property type="nucleotide sequence ID" value="XM_009173244.1"/>
</dbReference>
<dbReference type="KEGG" id="ovi:T265_14341"/>
<proteinExistence type="predicted"/>
<feature type="repeat" description="WD" evidence="4">
    <location>
        <begin position="972"/>
        <end position="1006"/>
    </location>
</feature>
<feature type="repeat" description="WD" evidence="4">
    <location>
        <begin position="932"/>
        <end position="972"/>
    </location>
</feature>
<dbReference type="InterPro" id="IPR001680">
    <property type="entry name" value="WD40_rpt"/>
</dbReference>
<feature type="non-terminal residue" evidence="7">
    <location>
        <position position="1"/>
    </location>
</feature>
<dbReference type="Gene3D" id="2.130.10.10">
    <property type="entry name" value="YVTN repeat-like/Quinoprotein amine dehydrogenase"/>
    <property type="match status" value="1"/>
</dbReference>
<gene>
    <name evidence="7" type="ORF">T265_14341</name>
</gene>
<sequence length="1305" mass="143709">ALYANSRGRVKVYGKLSPEFTTSSGVRQGCPLSPFLFNFVIDTIMEDSLPACNACGFEVLLGPPLTDIEYADDIALLGSDPVTMLTILNNLNNSASRFGMRFTPAKCKALYANSRGRVKVYGKLSPEFTTSSGVRQGCPLSPFLFNFVIDTIMEDSLPACNACGFEVLLGPPLTDIEYADDIALLGSDPVTMLTILNNLNNSASRFGMRFTPAKCKLSMSSEEDEFFDAPDAFACGAYIKRWSDNEEDLIRSAFEFEHKNAQRRSRVESLKKNLIEHTAPHGYVGGHAVSTNNAITNSGYRPHTGDVNVLGPDQADGRQAFPPHIPDTLLTRSKLCSDHKEDPNDRQWAFHPCQQFHTATDVTMLNPEQVVELSMNPLLSPSAPFSSHFIPTDLVDLLQPDYSPSHQPLEGKSRPRTTPDSVISISPPDRTRLSATIAAVREQNGFPNVMLDVAGSLTMEVKASPRESVAGQMIGLEPADALRPHVNASAPEVSSSSEVAQDRKNLIAYIKSWSLDAARQHPVRFPSQVLSHFKRTSQVPPLTENPDVNLFPVKPSEQPHQHYHSPTSHASRPDSPTPPNPFSTQPAPPLPPHLICTGNVCCLHKPGQLVDSMVQTADSSLSSVLDSFDSDMAPLSTQDSFKRTTVTLPSGGFDAEDRGGTIQLGQDEKTLNPIERHFRTLTQSNPSLTEGSKASTDAAAVQTLPAATTSGRISRFQKYLRGAMSVVKSATRAKTSLRRTSEPTQGPAFWQMTGPVIFNQDEETSDEDEEVIGNQGIRLRSSRQARGRREFMQIKLIQEMKNEHTATAGYDRNIRIWVLRQWYSYFKQMQQSAVGSSAGVEFGVDSYADGAYSNRLDEENLLDSISLASTSVSTAGKTDDGTSTCSSTQATRTDGYSPSATSNTKASASLRKQPDLERGRRTVFRSQPLLVYRGHEGVVTDLTWSKNLFLLATSMDHQVRLWHISRRECLCLFSHNDTVPTIVFHPKDDRYFLSGSLDGKLRLWNIPDKKVRFWVEVPIPSALPVANGSSTTTASNLFKSTPPPTPQVTTSSTAASGVSRNFGPKTIITCATFACEGTKVVVGTYDGRVLFFNSELTYITFIAIKFTTKGRQCRVTAVELDPTDSTKILVTSNDSRLRLIDARDYHTLCKYRGFVNETSQIRASFSPTGRYLISGSENSFFYIWRKSLEVDRISRFSRLRKDRNNCWEAIKAHDTMVTVAIFSPNPNLALDKQLRRCIALGTFGSHSEAGCITPSLRLDQLPPNADPRHPGSYLGELVVSADCDGCIRVFKKLASEAQPTSDTHK</sequence>
<dbReference type="InterPro" id="IPR015943">
    <property type="entry name" value="WD40/YVTN_repeat-like_dom_sf"/>
</dbReference>
<feature type="compositionally biased region" description="Pro residues" evidence="5">
    <location>
        <begin position="575"/>
        <end position="590"/>
    </location>
</feature>
<dbReference type="Proteomes" id="UP000054324">
    <property type="component" value="Unassembled WGS sequence"/>
</dbReference>
<dbReference type="InterPro" id="IPR043502">
    <property type="entry name" value="DNA/RNA_pol_sf"/>
</dbReference>
<name>A0A074ZN32_OPIVI</name>
<dbReference type="PANTHER" id="PTHR14221:SF0">
    <property type="entry name" value="WD REPEAT-CONTAINING PROTEIN 44"/>
    <property type="match status" value="1"/>
</dbReference>
<dbReference type="InterPro" id="IPR000477">
    <property type="entry name" value="RT_dom"/>
</dbReference>
<feature type="region of interest" description="Disordered" evidence="5">
    <location>
        <begin position="872"/>
        <end position="917"/>
    </location>
</feature>
<feature type="domain" description="Reverse transcriptase" evidence="6">
    <location>
        <begin position="1"/>
        <end position="125"/>
    </location>
</feature>
<dbReference type="PROSITE" id="PS50878">
    <property type="entry name" value="RT_POL"/>
    <property type="match status" value="1"/>
</dbReference>
<dbReference type="SUPFAM" id="SSF50978">
    <property type="entry name" value="WD40 repeat-like"/>
    <property type="match status" value="1"/>
</dbReference>